<dbReference type="Proteomes" id="UP000016943">
    <property type="component" value="Chromosome"/>
</dbReference>
<keyword evidence="8" id="KW-1185">Reference proteome</keyword>
<dbReference type="InterPro" id="IPR050472">
    <property type="entry name" value="Anth_synth/Amidotransfase"/>
</dbReference>
<dbReference type="PRINTS" id="PR00097">
    <property type="entry name" value="ANTSNTHASEII"/>
</dbReference>
<dbReference type="KEGG" id="caz:CARG_09590"/>
<dbReference type="STRING" id="1348662.CARG_09590"/>
<dbReference type="eggNOG" id="COG0512">
    <property type="taxonomic scope" value="Bacteria"/>
</dbReference>
<dbReference type="GO" id="GO:0000162">
    <property type="term" value="P:L-tryptophan biosynthetic process"/>
    <property type="evidence" value="ECO:0007669"/>
    <property type="project" value="TreeGrafter"/>
</dbReference>
<evidence type="ECO:0000256" key="4">
    <source>
        <dbReference type="ARBA" id="ARBA00047683"/>
    </source>
</evidence>
<dbReference type="PRINTS" id="PR00096">
    <property type="entry name" value="GATASE"/>
</dbReference>
<evidence type="ECO:0000256" key="3">
    <source>
        <dbReference type="ARBA" id="ARBA00023239"/>
    </source>
</evidence>
<dbReference type="PANTHER" id="PTHR43418">
    <property type="entry name" value="MULTIFUNCTIONAL TRYPTOPHAN BIOSYNTHESIS PROTEIN-RELATED"/>
    <property type="match status" value="1"/>
</dbReference>
<evidence type="ECO:0000256" key="1">
    <source>
        <dbReference type="ARBA" id="ARBA00012266"/>
    </source>
</evidence>
<dbReference type="InterPro" id="IPR017926">
    <property type="entry name" value="GATASE"/>
</dbReference>
<evidence type="ECO:0000256" key="5">
    <source>
        <dbReference type="SAM" id="MobiDB-lite"/>
    </source>
</evidence>
<dbReference type="PANTHER" id="PTHR43418:SF2">
    <property type="entry name" value="BIFUNCTIONAL PROTEIN TRPGD"/>
    <property type="match status" value="1"/>
</dbReference>
<evidence type="ECO:0000313" key="7">
    <source>
        <dbReference type="EMBL" id="AGU16009.1"/>
    </source>
</evidence>
<keyword evidence="2" id="KW-0315">Glutamine amidotransferase</keyword>
<feature type="compositionally biased region" description="Basic and acidic residues" evidence="5">
    <location>
        <begin position="222"/>
        <end position="233"/>
    </location>
</feature>
<dbReference type="PRINTS" id="PR00099">
    <property type="entry name" value="CPSGATASE"/>
</dbReference>
<name>U3GXC2_9CORY</name>
<dbReference type="PROSITE" id="PS51273">
    <property type="entry name" value="GATASE_TYPE_1"/>
    <property type="match status" value="1"/>
</dbReference>
<dbReference type="Gene3D" id="3.40.50.880">
    <property type="match status" value="1"/>
</dbReference>
<feature type="domain" description="Glutamine amidotransferase" evidence="6">
    <location>
        <begin position="6"/>
        <end position="203"/>
    </location>
</feature>
<dbReference type="GO" id="GO:0005829">
    <property type="term" value="C:cytosol"/>
    <property type="evidence" value="ECO:0007669"/>
    <property type="project" value="TreeGrafter"/>
</dbReference>
<dbReference type="OrthoDB" id="9803598at2"/>
<gene>
    <name evidence="7" type="ORF">CARG_09590</name>
</gene>
<dbReference type="InterPro" id="IPR006221">
    <property type="entry name" value="TrpG/PapA_dom"/>
</dbReference>
<dbReference type="EC" id="4.1.3.27" evidence="1"/>
<proteinExistence type="predicted"/>
<sequence length="233" mass="24616">MSARIVLIDNQDSFVYNLVDALAVAGFEYVVYRNTIEPKVVFDYKPDLIVLSPGPGHPLEAGSMMEIIKQAYGTIPILGICLGFQALLEHFGGDVRPVGPVHGVSDIMELTEEGVASGLFEGLTIDSGPDLPGVIGTKVPVARYHSLGCTDIPEALLSLATCTSDAGTVTMAARTRDNMAIGLQFHPESVLTPSGPHIINRCVEALSTTSTQPAAKPSNADATHKADTADTKE</sequence>
<dbReference type="AlphaFoldDB" id="U3GXC2"/>
<dbReference type="GeneID" id="78250638"/>
<dbReference type="SUPFAM" id="SSF52317">
    <property type="entry name" value="Class I glutamine amidotransferase-like"/>
    <property type="match status" value="1"/>
</dbReference>
<evidence type="ECO:0000259" key="6">
    <source>
        <dbReference type="Pfam" id="PF00117"/>
    </source>
</evidence>
<feature type="region of interest" description="Disordered" evidence="5">
    <location>
        <begin position="209"/>
        <end position="233"/>
    </location>
</feature>
<dbReference type="Pfam" id="PF00117">
    <property type="entry name" value="GATase"/>
    <property type="match status" value="1"/>
</dbReference>
<evidence type="ECO:0000313" key="8">
    <source>
        <dbReference type="Proteomes" id="UP000016943"/>
    </source>
</evidence>
<dbReference type="CDD" id="cd01743">
    <property type="entry name" value="GATase1_Anthranilate_Synthase"/>
    <property type="match status" value="1"/>
</dbReference>
<dbReference type="NCBIfam" id="TIGR00566">
    <property type="entry name" value="trpG_papA"/>
    <property type="match status" value="1"/>
</dbReference>
<dbReference type="PATRIC" id="fig|1348662.3.peg.1896"/>
<dbReference type="EMBL" id="CP006365">
    <property type="protein sequence ID" value="AGU16009.1"/>
    <property type="molecule type" value="Genomic_DNA"/>
</dbReference>
<dbReference type="GO" id="GO:0002047">
    <property type="term" value="P:phenazine biosynthetic process"/>
    <property type="evidence" value="ECO:0007669"/>
    <property type="project" value="TreeGrafter"/>
</dbReference>
<keyword evidence="3" id="KW-0456">Lyase</keyword>
<accession>U3GXC2</accession>
<evidence type="ECO:0000256" key="2">
    <source>
        <dbReference type="ARBA" id="ARBA00022962"/>
    </source>
</evidence>
<reference evidence="7 8" key="1">
    <citation type="journal article" date="2013" name="Genome Announc.">
        <title>Whole-Genome Sequence of the Clinical Strain Corynebacterium argentoratense DSM 44202, Isolated from a Human Throat Specimen.</title>
        <authorList>
            <person name="Bomholt C."/>
            <person name="Glaub A."/>
            <person name="Gravermann K."/>
            <person name="Albersmeier A."/>
            <person name="Brinkrolf K."/>
            <person name="Ruckert C."/>
            <person name="Tauch A."/>
        </authorList>
    </citation>
    <scope>NUCLEOTIDE SEQUENCE [LARGE SCALE GENOMIC DNA]</scope>
    <source>
        <strain evidence="7">DSM 44202</strain>
    </source>
</reference>
<comment type="catalytic activity">
    <reaction evidence="4">
        <text>chorismate + L-glutamine = anthranilate + pyruvate + L-glutamate + H(+)</text>
        <dbReference type="Rhea" id="RHEA:21732"/>
        <dbReference type="ChEBI" id="CHEBI:15361"/>
        <dbReference type="ChEBI" id="CHEBI:15378"/>
        <dbReference type="ChEBI" id="CHEBI:16567"/>
        <dbReference type="ChEBI" id="CHEBI:29748"/>
        <dbReference type="ChEBI" id="CHEBI:29985"/>
        <dbReference type="ChEBI" id="CHEBI:58359"/>
        <dbReference type="EC" id="4.1.3.27"/>
    </reaction>
</comment>
<dbReference type="GO" id="GO:0004048">
    <property type="term" value="F:anthranilate phosphoribosyltransferase activity"/>
    <property type="evidence" value="ECO:0007669"/>
    <property type="project" value="TreeGrafter"/>
</dbReference>
<dbReference type="GO" id="GO:0004049">
    <property type="term" value="F:anthranilate synthase activity"/>
    <property type="evidence" value="ECO:0007669"/>
    <property type="project" value="UniProtKB-EC"/>
</dbReference>
<dbReference type="RefSeq" id="WP_021012406.1">
    <property type="nucleotide sequence ID" value="NC_022198.1"/>
</dbReference>
<organism evidence="7 8">
    <name type="scientific">Corynebacterium argentoratense DSM 44202</name>
    <dbReference type="NCBI Taxonomy" id="1348662"/>
    <lineage>
        <taxon>Bacteria</taxon>
        <taxon>Bacillati</taxon>
        <taxon>Actinomycetota</taxon>
        <taxon>Actinomycetes</taxon>
        <taxon>Mycobacteriales</taxon>
        <taxon>Corynebacteriaceae</taxon>
        <taxon>Corynebacterium</taxon>
    </lineage>
</organism>
<protein>
    <recommendedName>
        <fullName evidence="1">anthranilate synthase</fullName>
        <ecNumber evidence="1">4.1.3.27</ecNumber>
    </recommendedName>
</protein>
<dbReference type="InterPro" id="IPR029062">
    <property type="entry name" value="Class_I_gatase-like"/>
</dbReference>
<dbReference type="HOGENOM" id="CLU_014340_1_0_11"/>